<dbReference type="NCBIfam" id="NF004344">
    <property type="entry name" value="PRK05724.1"/>
    <property type="match status" value="1"/>
</dbReference>
<keyword evidence="4" id="KW-0808">Transferase</keyword>
<evidence type="ECO:0000259" key="12">
    <source>
        <dbReference type="PROSITE" id="PS50989"/>
    </source>
</evidence>
<reference evidence="13" key="1">
    <citation type="submission" date="2020-12" db="EMBL/GenBank/DDBJ databases">
        <authorList>
            <person name="Iha C."/>
        </authorList>
    </citation>
    <scope>NUCLEOTIDE SEQUENCE</scope>
</reference>
<evidence type="ECO:0000256" key="2">
    <source>
        <dbReference type="ARBA" id="ARBA00011883"/>
    </source>
</evidence>
<organism evidence="13 14">
    <name type="scientific">Ostreobium quekettii</name>
    <dbReference type="NCBI Taxonomy" id="121088"/>
    <lineage>
        <taxon>Eukaryota</taxon>
        <taxon>Viridiplantae</taxon>
        <taxon>Chlorophyta</taxon>
        <taxon>core chlorophytes</taxon>
        <taxon>Ulvophyceae</taxon>
        <taxon>TCBD clade</taxon>
        <taxon>Bryopsidales</taxon>
        <taxon>Ostreobineae</taxon>
        <taxon>Ostreobiaceae</taxon>
        <taxon>Ostreobium</taxon>
    </lineage>
</organism>
<feature type="coiled-coil region" evidence="11">
    <location>
        <begin position="47"/>
        <end position="74"/>
    </location>
</feature>
<dbReference type="GO" id="GO:0006633">
    <property type="term" value="P:fatty acid biosynthetic process"/>
    <property type="evidence" value="ECO:0007669"/>
    <property type="project" value="UniProtKB-KW"/>
</dbReference>
<dbReference type="AlphaFoldDB" id="A0A8S1IW85"/>
<proteinExistence type="inferred from homology"/>
<dbReference type="Gene3D" id="3.90.226.10">
    <property type="entry name" value="2-enoyl-CoA Hydratase, Chain A, domain 1"/>
    <property type="match status" value="1"/>
</dbReference>
<evidence type="ECO:0000256" key="9">
    <source>
        <dbReference type="ARBA" id="ARBA00023160"/>
    </source>
</evidence>
<evidence type="ECO:0000313" key="13">
    <source>
        <dbReference type="EMBL" id="CAD7698328.1"/>
    </source>
</evidence>
<evidence type="ECO:0000256" key="1">
    <source>
        <dbReference type="ARBA" id="ARBA00004956"/>
    </source>
</evidence>
<keyword evidence="6" id="KW-0276">Fatty acid metabolism</keyword>
<keyword evidence="11" id="KW-0175">Coiled coil</keyword>
<dbReference type="PANTHER" id="PTHR42853:SF3">
    <property type="entry name" value="ACETYL-COENZYME A CARBOXYLASE CARBOXYL TRANSFERASE SUBUNIT ALPHA, CHLOROPLASTIC"/>
    <property type="match status" value="1"/>
</dbReference>
<dbReference type="NCBIfam" id="TIGR00513">
    <property type="entry name" value="accA"/>
    <property type="match status" value="1"/>
</dbReference>
<evidence type="ECO:0000256" key="6">
    <source>
        <dbReference type="ARBA" id="ARBA00022832"/>
    </source>
</evidence>
<accession>A0A8S1IW85</accession>
<comment type="pathway">
    <text evidence="1">Lipid metabolism; malonyl-CoA biosynthesis; malonyl-CoA from acetyl-CoA: step 1/1.</text>
</comment>
<keyword evidence="14" id="KW-1185">Reference proteome</keyword>
<dbReference type="GO" id="GO:0016743">
    <property type="term" value="F:carboxyl- or carbamoyltransferase activity"/>
    <property type="evidence" value="ECO:0007669"/>
    <property type="project" value="InterPro"/>
</dbReference>
<dbReference type="InterPro" id="IPR029045">
    <property type="entry name" value="ClpP/crotonase-like_dom_sf"/>
</dbReference>
<evidence type="ECO:0000256" key="7">
    <source>
        <dbReference type="ARBA" id="ARBA00022840"/>
    </source>
</evidence>
<evidence type="ECO:0000256" key="3">
    <source>
        <dbReference type="ARBA" id="ARBA00022516"/>
    </source>
</evidence>
<sequence length="551" mass="61817">MKRKGGREWLQQLLSKFGPMTDRSPNAFVLDFEKPLVELDNRIKEVRKVAEENGVDVTEQIAELEARAKQLRKDTYSRLTATQRLQVARHPNRPTFLDIAMNVTDSFIELHGDRAGLDDKAMVAGMGSIDGIPMMFIGHQKGRNTKENIERNFGMPQPNGFRKALRFMKHADKFGFPIVTFVDTPGAYAGLKAEELGQGEAIARNLWEMFSFRVPILTIVIGEGGSGGALAIACGNKVYIMENAVYYVASPEACAAILWKGREKAGEAAQALKITAGDLKRLKVIDEVVPEPLGGAHSDPMSAFPAVKDAIMSWYEQYKDMSGEEIIRDRYQRYRKFGAYAEFVIKGGQVSVGRGDRYKSDGVYTMAGTWAANEEEKEYIEKAVDYEEQWESNLKGKEEWIWKPEVPREELESAERRLERALEAVRELKDKPTGSTVRPLVIQELGKMGVGIKGQSAPDMEEAKSNGKVPQLHVMGQQLLGVQCWISAVSVVFAVRMASHQTSAVFMRRWNKLLVRRWRWHRCTGAVDTRLSKPLGRRAEAFPHKGMGSAS</sequence>
<dbReference type="EMBL" id="CAJHUC010000809">
    <property type="protein sequence ID" value="CAD7698328.1"/>
    <property type="molecule type" value="Genomic_DNA"/>
</dbReference>
<dbReference type="PRINTS" id="PR01069">
    <property type="entry name" value="ACCCTRFRASEA"/>
</dbReference>
<dbReference type="OrthoDB" id="196847at2759"/>
<dbReference type="GO" id="GO:0009317">
    <property type="term" value="C:acetyl-CoA carboxylase complex"/>
    <property type="evidence" value="ECO:0007669"/>
    <property type="project" value="InterPro"/>
</dbReference>
<keyword evidence="3" id="KW-0444">Lipid biosynthesis</keyword>
<dbReference type="SUPFAM" id="SSF52096">
    <property type="entry name" value="ClpP/crotonase"/>
    <property type="match status" value="1"/>
</dbReference>
<name>A0A8S1IW85_9CHLO</name>
<comment type="caution">
    <text evidence="13">The sequence shown here is derived from an EMBL/GenBank/DDBJ whole genome shotgun (WGS) entry which is preliminary data.</text>
</comment>
<keyword evidence="5" id="KW-0547">Nucleotide-binding</keyword>
<protein>
    <recommendedName>
        <fullName evidence="2">acetyl-CoA carboxytransferase</fullName>
        <ecNumber evidence="2">2.1.3.15</ecNumber>
    </recommendedName>
</protein>
<dbReference type="GO" id="GO:0005524">
    <property type="term" value="F:ATP binding"/>
    <property type="evidence" value="ECO:0007669"/>
    <property type="project" value="UniProtKB-KW"/>
</dbReference>
<dbReference type="Pfam" id="PF03255">
    <property type="entry name" value="ACCA"/>
    <property type="match status" value="1"/>
</dbReference>
<dbReference type="HAMAP" id="MF_00823">
    <property type="entry name" value="AcetylCoA_CT_alpha"/>
    <property type="match status" value="1"/>
</dbReference>
<dbReference type="PROSITE" id="PS50989">
    <property type="entry name" value="COA_CT_CTER"/>
    <property type="match status" value="1"/>
</dbReference>
<evidence type="ECO:0000256" key="11">
    <source>
        <dbReference type="SAM" id="Coils"/>
    </source>
</evidence>
<evidence type="ECO:0000256" key="5">
    <source>
        <dbReference type="ARBA" id="ARBA00022741"/>
    </source>
</evidence>
<dbReference type="EC" id="2.1.3.15" evidence="2"/>
<gene>
    <name evidence="13" type="ORF">OSTQU699_LOCUS3689</name>
</gene>
<comment type="catalytic activity">
    <reaction evidence="10">
        <text>N(6)-carboxybiotinyl-L-lysyl-[protein] + acetyl-CoA = N(6)-biotinyl-L-lysyl-[protein] + malonyl-CoA</text>
        <dbReference type="Rhea" id="RHEA:54728"/>
        <dbReference type="Rhea" id="RHEA-COMP:10505"/>
        <dbReference type="Rhea" id="RHEA-COMP:10506"/>
        <dbReference type="ChEBI" id="CHEBI:57288"/>
        <dbReference type="ChEBI" id="CHEBI:57384"/>
        <dbReference type="ChEBI" id="CHEBI:83144"/>
        <dbReference type="ChEBI" id="CHEBI:83145"/>
        <dbReference type="EC" id="2.1.3.15"/>
    </reaction>
</comment>
<dbReference type="GO" id="GO:0003989">
    <property type="term" value="F:acetyl-CoA carboxylase activity"/>
    <property type="evidence" value="ECO:0007669"/>
    <property type="project" value="InterPro"/>
</dbReference>
<evidence type="ECO:0000313" key="14">
    <source>
        <dbReference type="Proteomes" id="UP000708148"/>
    </source>
</evidence>
<dbReference type="Proteomes" id="UP000708148">
    <property type="component" value="Unassembled WGS sequence"/>
</dbReference>
<dbReference type="PANTHER" id="PTHR42853">
    <property type="entry name" value="ACETYL-COENZYME A CARBOXYLASE CARBOXYL TRANSFERASE SUBUNIT ALPHA"/>
    <property type="match status" value="1"/>
</dbReference>
<dbReference type="InterPro" id="IPR001095">
    <property type="entry name" value="Acetyl_CoA_COase_a_su"/>
</dbReference>
<keyword evidence="7" id="KW-0067">ATP-binding</keyword>
<evidence type="ECO:0000256" key="4">
    <source>
        <dbReference type="ARBA" id="ARBA00022679"/>
    </source>
</evidence>
<keyword evidence="8" id="KW-0443">Lipid metabolism</keyword>
<evidence type="ECO:0000256" key="8">
    <source>
        <dbReference type="ARBA" id="ARBA00023098"/>
    </source>
</evidence>
<dbReference type="NCBIfam" id="NF041504">
    <property type="entry name" value="AccA_sub"/>
    <property type="match status" value="1"/>
</dbReference>
<keyword evidence="9" id="KW-0275">Fatty acid biosynthesis</keyword>
<feature type="domain" description="CoA carboxyltransferase C-terminal" evidence="12">
    <location>
        <begin position="63"/>
        <end position="317"/>
    </location>
</feature>
<dbReference type="InterPro" id="IPR011763">
    <property type="entry name" value="COA_CT_C"/>
</dbReference>
<evidence type="ECO:0000256" key="10">
    <source>
        <dbReference type="ARBA" id="ARBA00049152"/>
    </source>
</evidence>